<sequence>MVQHKWQHWNINSRKWLWIIVVIGLIAAFPVVYDRLQTEKSSKTVEIVFDYRDLVDAASYRSNPQNYLSEQLDRLKEAGVQSMAVYESTLGDYRKARRVMFWGAQDIANLTDSIIPENENYTYVLFTSKANSDELKPTIQNTFGSLGIATEDWSFRGQQGLIIKTPLEDALLKPMAPDEAALANLHNKGFQIVPRLVDTLPYNEEAMKQLIERFESLNVKRILFEGDSVKGFNDNEDKNSLNSFAELLKQHGIGIATIENLKQEQKGFNKLAYMLDYNVVRLYSLSENDSTLKPDVIADRFALATKDRNIRMLYLNTAPTRNTDKAQIDDSLENLITSLSQPGGAVEKIENNGFTLGQATAFDVVDSPFQRYFKLVAVIGAVAMVALMISYFIPWLTLLVWALGLVGSAGMLLVKPTLFEQALALAVAISAPTVATVLAVRKINKWGPPLTNAGKGKAAARGSLSGSAFAPMNPQRRLLQSLVLYVRTAVISLCAVPFVIALLNNITYSLVLNQFRGVSLLHIAPIGLVAIYVLLYRGDFALNKTGKLLRTPVTLAMVIAAAVLGVVGLYYLSRTGNSGTASSYELAFRNFMESAFGVRPRSKEFMLAHPLFILGAFLALKYRNAAYLMIVAVIGQLSMVDTFAHIHSPVLISLVRGLLGLGLGLILGVIAVIVWQIAEGCWKRWSPLLKK</sequence>
<dbReference type="Proteomes" id="UP000029409">
    <property type="component" value="Chromosome"/>
</dbReference>
<accession>A0A089HS39</accession>
<evidence type="ECO:0000313" key="3">
    <source>
        <dbReference type="Proteomes" id="UP000029409"/>
    </source>
</evidence>
<gene>
    <name evidence="2" type="ORF">PDUR_25365</name>
</gene>
<feature type="transmembrane region" description="Helical" evidence="1">
    <location>
        <begin position="605"/>
        <end position="620"/>
    </location>
</feature>
<feature type="transmembrane region" description="Helical" evidence="1">
    <location>
        <begin position="515"/>
        <end position="536"/>
    </location>
</feature>
<dbReference type="eggNOG" id="ENOG502Z8QQ">
    <property type="taxonomic scope" value="Bacteria"/>
</dbReference>
<feature type="transmembrane region" description="Helical" evidence="1">
    <location>
        <begin position="16"/>
        <end position="33"/>
    </location>
</feature>
<dbReference type="AlphaFoldDB" id="A0A089HS39"/>
<reference evidence="2 3" key="1">
    <citation type="submission" date="2014-08" db="EMBL/GenBank/DDBJ databases">
        <title>Comparative genomics of the Paenibacillus odorifer group.</title>
        <authorList>
            <person name="den Bakker H.C."/>
            <person name="Tsai Y.-C."/>
            <person name="Martin N."/>
            <person name="Korlach J."/>
            <person name="Wiedmann M."/>
        </authorList>
    </citation>
    <scope>NUCLEOTIDE SEQUENCE [LARGE SCALE GENOMIC DNA]</scope>
    <source>
        <strain evidence="2 3">DSM 1735</strain>
    </source>
</reference>
<feature type="transmembrane region" description="Helical" evidence="1">
    <location>
        <begin position="482"/>
        <end position="503"/>
    </location>
</feature>
<keyword evidence="1" id="KW-0812">Transmembrane</keyword>
<feature type="transmembrane region" description="Helical" evidence="1">
    <location>
        <begin position="548"/>
        <end position="572"/>
    </location>
</feature>
<feature type="transmembrane region" description="Helical" evidence="1">
    <location>
        <begin position="658"/>
        <end position="678"/>
    </location>
</feature>
<keyword evidence="1" id="KW-0472">Membrane</keyword>
<evidence type="ECO:0000256" key="1">
    <source>
        <dbReference type="SAM" id="Phobius"/>
    </source>
</evidence>
<dbReference type="KEGG" id="pdu:PDUR_25365"/>
<feature type="transmembrane region" description="Helical" evidence="1">
    <location>
        <begin position="375"/>
        <end position="402"/>
    </location>
</feature>
<dbReference type="STRING" id="44251.PDUR_25365"/>
<feature type="transmembrane region" description="Helical" evidence="1">
    <location>
        <begin position="422"/>
        <end position="440"/>
    </location>
</feature>
<keyword evidence="3" id="KW-1185">Reference proteome</keyword>
<dbReference type="EMBL" id="CP009288">
    <property type="protein sequence ID" value="AIQ14836.1"/>
    <property type="molecule type" value="Genomic_DNA"/>
</dbReference>
<feature type="transmembrane region" description="Helical" evidence="1">
    <location>
        <begin position="627"/>
        <end position="646"/>
    </location>
</feature>
<proteinExistence type="predicted"/>
<protein>
    <submittedName>
        <fullName evidence="2">Uncharacterized protein</fullName>
    </submittedName>
</protein>
<name>A0A089HS39_PAEDU</name>
<dbReference type="Pfam" id="PF18949">
    <property type="entry name" value="DUF5693"/>
    <property type="match status" value="1"/>
</dbReference>
<dbReference type="InterPro" id="IPR043748">
    <property type="entry name" value="DUF5693"/>
</dbReference>
<organism evidence="2 3">
    <name type="scientific">Paenibacillus durus</name>
    <name type="common">Paenibacillus azotofixans</name>
    <dbReference type="NCBI Taxonomy" id="44251"/>
    <lineage>
        <taxon>Bacteria</taxon>
        <taxon>Bacillati</taxon>
        <taxon>Bacillota</taxon>
        <taxon>Bacilli</taxon>
        <taxon>Bacillales</taxon>
        <taxon>Paenibacillaceae</taxon>
        <taxon>Paenibacillus</taxon>
    </lineage>
</organism>
<keyword evidence="1" id="KW-1133">Transmembrane helix</keyword>
<evidence type="ECO:0000313" key="2">
    <source>
        <dbReference type="EMBL" id="AIQ14836.1"/>
    </source>
</evidence>